<organism evidence="6 7">
    <name type="scientific">Salix suchowensis</name>
    <dbReference type="NCBI Taxonomy" id="1278906"/>
    <lineage>
        <taxon>Eukaryota</taxon>
        <taxon>Viridiplantae</taxon>
        <taxon>Streptophyta</taxon>
        <taxon>Embryophyta</taxon>
        <taxon>Tracheophyta</taxon>
        <taxon>Spermatophyta</taxon>
        <taxon>Magnoliopsida</taxon>
        <taxon>eudicotyledons</taxon>
        <taxon>Gunneridae</taxon>
        <taxon>Pentapetalae</taxon>
        <taxon>rosids</taxon>
        <taxon>fabids</taxon>
        <taxon>Malpighiales</taxon>
        <taxon>Salicaceae</taxon>
        <taxon>Saliceae</taxon>
        <taxon>Salix</taxon>
    </lineage>
</organism>
<keyword evidence="2 4" id="KW-0732">Signal</keyword>
<dbReference type="EMBL" id="JAPFFI010000009">
    <property type="protein sequence ID" value="KAJ6382796.1"/>
    <property type="molecule type" value="Genomic_DNA"/>
</dbReference>
<feature type="signal peptide" evidence="4">
    <location>
        <begin position="1"/>
        <end position="28"/>
    </location>
</feature>
<feature type="domain" description="Leucine-rich repeat-containing N-terminal plant-type" evidence="5">
    <location>
        <begin position="32"/>
        <end position="68"/>
    </location>
</feature>
<dbReference type="PANTHER" id="PTHR48060:SF24">
    <property type="entry name" value="NON-SPECIFIC SERINE_THREONINE PROTEIN KINASE"/>
    <property type="match status" value="1"/>
</dbReference>
<evidence type="ECO:0000256" key="4">
    <source>
        <dbReference type="SAM" id="SignalP"/>
    </source>
</evidence>
<evidence type="ECO:0000256" key="1">
    <source>
        <dbReference type="ARBA" id="ARBA00022614"/>
    </source>
</evidence>
<keyword evidence="7" id="KW-1185">Reference proteome</keyword>
<reference evidence="6" key="1">
    <citation type="submission" date="2022-10" db="EMBL/GenBank/DDBJ databases">
        <authorList>
            <person name="Hyden B.L."/>
            <person name="Feng K."/>
            <person name="Yates T."/>
            <person name="Jawdy S."/>
            <person name="Smart L.B."/>
            <person name="Muchero W."/>
        </authorList>
    </citation>
    <scope>NUCLEOTIDE SEQUENCE</scope>
    <source>
        <tissue evidence="6">Shoot tip</tissue>
    </source>
</reference>
<proteinExistence type="predicted"/>
<feature type="chain" id="PRO_5047402460" description="Leucine-rich repeat-containing N-terminal plant-type domain-containing protein" evidence="4">
    <location>
        <begin position="29"/>
        <end position="166"/>
    </location>
</feature>
<comment type="caution">
    <text evidence="6">The sequence shown here is derived from an EMBL/GenBank/DDBJ whole genome shotgun (WGS) entry which is preliminary data.</text>
</comment>
<dbReference type="Pfam" id="PF13855">
    <property type="entry name" value="LRR_8"/>
    <property type="match status" value="1"/>
</dbReference>
<dbReference type="Proteomes" id="UP001141253">
    <property type="component" value="Chromosome 6"/>
</dbReference>
<dbReference type="InterPro" id="IPR001611">
    <property type="entry name" value="Leu-rich_rpt"/>
</dbReference>
<dbReference type="SUPFAM" id="SSF52058">
    <property type="entry name" value="L domain-like"/>
    <property type="match status" value="1"/>
</dbReference>
<keyword evidence="1" id="KW-0433">Leucine-rich repeat</keyword>
<evidence type="ECO:0000259" key="5">
    <source>
        <dbReference type="Pfam" id="PF08263"/>
    </source>
</evidence>
<name>A0ABQ9BHI9_9ROSI</name>
<dbReference type="PANTHER" id="PTHR48060">
    <property type="entry name" value="DNA DAMAGE-REPAIR/TOLERATION PROTEIN DRT100"/>
    <property type="match status" value="1"/>
</dbReference>
<accession>A0ABQ9BHI9</accession>
<dbReference type="InterPro" id="IPR053211">
    <property type="entry name" value="DNA_repair-toleration"/>
</dbReference>
<sequence>MSKLHIPFLITPLLCFLVLLPLPFKVISQDANTEKTILLNLKQQLGNPPSIQSWNSSSLPCTWTGVTCGDDGSVTELHLGLRYIHLGANNFTGNIPPQIANLTGLRTLFLFQNQFKGTFPKEISKLSNLEELGLAFNNFVPSSIPVEFGQLKKLRLFVDETREFDW</sequence>
<dbReference type="Gene3D" id="3.80.10.10">
    <property type="entry name" value="Ribonuclease Inhibitor"/>
    <property type="match status" value="1"/>
</dbReference>
<keyword evidence="3" id="KW-0677">Repeat</keyword>
<dbReference type="Pfam" id="PF08263">
    <property type="entry name" value="LRRNT_2"/>
    <property type="match status" value="1"/>
</dbReference>
<evidence type="ECO:0000256" key="3">
    <source>
        <dbReference type="ARBA" id="ARBA00022737"/>
    </source>
</evidence>
<evidence type="ECO:0000313" key="7">
    <source>
        <dbReference type="Proteomes" id="UP001141253"/>
    </source>
</evidence>
<protein>
    <recommendedName>
        <fullName evidence="5">Leucine-rich repeat-containing N-terminal plant-type domain-containing protein</fullName>
    </recommendedName>
</protein>
<dbReference type="InterPro" id="IPR032675">
    <property type="entry name" value="LRR_dom_sf"/>
</dbReference>
<evidence type="ECO:0000313" key="6">
    <source>
        <dbReference type="EMBL" id="KAJ6382796.1"/>
    </source>
</evidence>
<gene>
    <name evidence="6" type="ORF">OIU77_031256</name>
</gene>
<dbReference type="InterPro" id="IPR013210">
    <property type="entry name" value="LRR_N_plant-typ"/>
</dbReference>
<reference evidence="6" key="2">
    <citation type="journal article" date="2023" name="Int. J. Mol. Sci.">
        <title>De Novo Assembly and Annotation of 11 Diverse Shrub Willow (Salix) Genomes Reveals Novel Gene Organization in Sex-Linked Regions.</title>
        <authorList>
            <person name="Hyden B."/>
            <person name="Feng K."/>
            <person name="Yates T.B."/>
            <person name="Jawdy S."/>
            <person name="Cereghino C."/>
            <person name="Smart L.B."/>
            <person name="Muchero W."/>
        </authorList>
    </citation>
    <scope>NUCLEOTIDE SEQUENCE</scope>
    <source>
        <tissue evidence="6">Shoot tip</tissue>
    </source>
</reference>
<evidence type="ECO:0000256" key="2">
    <source>
        <dbReference type="ARBA" id="ARBA00022729"/>
    </source>
</evidence>